<dbReference type="PANTHER" id="PTHR42801">
    <property type="entry name" value="THIOREDOXIN-DEPENDENT PEROXIDE REDUCTASE"/>
    <property type="match status" value="1"/>
</dbReference>
<dbReference type="GO" id="GO:0008379">
    <property type="term" value="F:thioredoxin peroxidase activity"/>
    <property type="evidence" value="ECO:0007669"/>
    <property type="project" value="TreeGrafter"/>
</dbReference>
<reference evidence="16" key="1">
    <citation type="submission" date="2020-01" db="EMBL/GenBank/DDBJ databases">
        <title>Caldichromatium gen. nov., sp. nov., a thermophilic purple sulfur bacterium member of the family Chromatiaceae isolated from Nakabusa hot spring, Japan.</title>
        <authorList>
            <person name="Saini M.K."/>
            <person name="Hanada S."/>
            <person name="Tank M."/>
        </authorList>
    </citation>
    <scope>NUCLEOTIDE SEQUENCE [LARGE SCALE GENOMIC DNA]</scope>
    <source>
        <strain evidence="16">No.7</strain>
    </source>
</reference>
<keyword evidence="7" id="KW-1015">Disulfide bond</keyword>
<keyword evidence="8" id="KW-0676">Redox-active center</keyword>
<sequence>MLQPGDPAPDFTLPNADLEQVSLASFRGRRHCVIYFYPKDDTPGCTIEAIDFNDLQPEFEAAATEIIGISRDSCASHGRFRDKHGLSIQLLSDSDGEVCEAYGVWREKNVHGQKRFGILRSTFIIDKDGVIRHTLYDVKPKGHAAQVLELVRELVRAP</sequence>
<comment type="function">
    <text evidence="1">Thiol-specific peroxidase that catalyzes the reduction of hydrogen peroxide and organic hydroperoxides to water and alcohols, respectively. Plays a role in cell protection against oxidative stress by detoxifying peroxides and as sensor of hydrogen peroxide-mediated signaling events.</text>
</comment>
<evidence type="ECO:0000256" key="2">
    <source>
        <dbReference type="ARBA" id="ARBA00011245"/>
    </source>
</evidence>
<dbReference type="PROSITE" id="PS51352">
    <property type="entry name" value="THIOREDOXIN_2"/>
    <property type="match status" value="1"/>
</dbReference>
<dbReference type="PIRSF" id="PIRSF000239">
    <property type="entry name" value="AHPC"/>
    <property type="match status" value="1"/>
</dbReference>
<evidence type="ECO:0000256" key="4">
    <source>
        <dbReference type="ARBA" id="ARBA00022559"/>
    </source>
</evidence>
<evidence type="ECO:0000256" key="10">
    <source>
        <dbReference type="ARBA" id="ARBA00038489"/>
    </source>
</evidence>
<evidence type="ECO:0000256" key="11">
    <source>
        <dbReference type="ARBA" id="ARBA00042639"/>
    </source>
</evidence>
<keyword evidence="5" id="KW-0049">Antioxidant</keyword>
<dbReference type="GO" id="GO:0034599">
    <property type="term" value="P:cellular response to oxidative stress"/>
    <property type="evidence" value="ECO:0007669"/>
    <property type="project" value="TreeGrafter"/>
</dbReference>
<dbReference type="InterPro" id="IPR050924">
    <property type="entry name" value="Peroxiredoxin_BCP/PrxQ"/>
</dbReference>
<dbReference type="Proteomes" id="UP000502699">
    <property type="component" value="Chromosome"/>
</dbReference>
<evidence type="ECO:0000256" key="13">
    <source>
        <dbReference type="PIRSR" id="PIRSR000239-1"/>
    </source>
</evidence>
<dbReference type="KEGG" id="cjap:GWK36_07600"/>
<evidence type="ECO:0000313" key="16">
    <source>
        <dbReference type="Proteomes" id="UP000502699"/>
    </source>
</evidence>
<feature type="domain" description="Thioredoxin" evidence="14">
    <location>
        <begin position="2"/>
        <end position="156"/>
    </location>
</feature>
<protein>
    <recommendedName>
        <fullName evidence="3">thioredoxin-dependent peroxiredoxin</fullName>
        <ecNumber evidence="3">1.11.1.24</ecNumber>
    </recommendedName>
    <alternativeName>
        <fullName evidence="9">Thioredoxin peroxidase</fullName>
    </alternativeName>
    <alternativeName>
        <fullName evidence="11">Thioredoxin-dependent peroxiredoxin Bcp</fullName>
    </alternativeName>
</protein>
<dbReference type="NCBIfam" id="NF006960">
    <property type="entry name" value="PRK09437.1"/>
    <property type="match status" value="1"/>
</dbReference>
<dbReference type="EMBL" id="CP048029">
    <property type="protein sequence ID" value="QIK37871.1"/>
    <property type="molecule type" value="Genomic_DNA"/>
</dbReference>
<gene>
    <name evidence="15" type="ORF">GWK36_07600</name>
</gene>
<organism evidence="15 16">
    <name type="scientific">Caldichromatium japonicum</name>
    <dbReference type="NCBI Taxonomy" id="2699430"/>
    <lineage>
        <taxon>Bacteria</taxon>
        <taxon>Pseudomonadati</taxon>
        <taxon>Pseudomonadota</taxon>
        <taxon>Gammaproteobacteria</taxon>
        <taxon>Chromatiales</taxon>
        <taxon>Chromatiaceae</taxon>
        <taxon>Caldichromatium</taxon>
    </lineage>
</organism>
<comment type="catalytic activity">
    <reaction evidence="12">
        <text>a hydroperoxide + [thioredoxin]-dithiol = an alcohol + [thioredoxin]-disulfide + H2O</text>
        <dbReference type="Rhea" id="RHEA:62620"/>
        <dbReference type="Rhea" id="RHEA-COMP:10698"/>
        <dbReference type="Rhea" id="RHEA-COMP:10700"/>
        <dbReference type="ChEBI" id="CHEBI:15377"/>
        <dbReference type="ChEBI" id="CHEBI:29950"/>
        <dbReference type="ChEBI" id="CHEBI:30879"/>
        <dbReference type="ChEBI" id="CHEBI:35924"/>
        <dbReference type="ChEBI" id="CHEBI:50058"/>
        <dbReference type="EC" id="1.11.1.24"/>
    </reaction>
</comment>
<keyword evidence="16" id="KW-1185">Reference proteome</keyword>
<dbReference type="AlphaFoldDB" id="A0A6G7VCX4"/>
<evidence type="ECO:0000313" key="15">
    <source>
        <dbReference type="EMBL" id="QIK37871.1"/>
    </source>
</evidence>
<feature type="active site" description="Cysteine sulfenic acid (-SOH) intermediate; for peroxidase activity" evidence="13">
    <location>
        <position position="45"/>
    </location>
</feature>
<dbReference type="RefSeq" id="WP_166270634.1">
    <property type="nucleotide sequence ID" value="NZ_CP048029.1"/>
</dbReference>
<evidence type="ECO:0000256" key="1">
    <source>
        <dbReference type="ARBA" id="ARBA00003330"/>
    </source>
</evidence>
<evidence type="ECO:0000256" key="9">
    <source>
        <dbReference type="ARBA" id="ARBA00032824"/>
    </source>
</evidence>
<dbReference type="InterPro" id="IPR024706">
    <property type="entry name" value="Peroxiredoxin_AhpC-typ"/>
</dbReference>
<dbReference type="CDD" id="cd03017">
    <property type="entry name" value="PRX_BCP"/>
    <property type="match status" value="1"/>
</dbReference>
<dbReference type="Gene3D" id="3.40.30.10">
    <property type="entry name" value="Glutaredoxin"/>
    <property type="match status" value="1"/>
</dbReference>
<proteinExistence type="inferred from homology"/>
<accession>A0A6G7VCX4</accession>
<evidence type="ECO:0000256" key="7">
    <source>
        <dbReference type="ARBA" id="ARBA00023157"/>
    </source>
</evidence>
<dbReference type="SUPFAM" id="SSF52833">
    <property type="entry name" value="Thioredoxin-like"/>
    <property type="match status" value="1"/>
</dbReference>
<keyword evidence="4 15" id="KW-0575">Peroxidase</keyword>
<dbReference type="PANTHER" id="PTHR42801:SF4">
    <property type="entry name" value="AHPC_TSA FAMILY PROTEIN"/>
    <property type="match status" value="1"/>
</dbReference>
<evidence type="ECO:0000256" key="12">
    <source>
        <dbReference type="ARBA" id="ARBA00049091"/>
    </source>
</evidence>
<evidence type="ECO:0000256" key="3">
    <source>
        <dbReference type="ARBA" id="ARBA00013017"/>
    </source>
</evidence>
<dbReference type="EC" id="1.11.1.24" evidence="3"/>
<dbReference type="FunFam" id="3.40.30.10:FF:000007">
    <property type="entry name" value="Thioredoxin-dependent thiol peroxidase"/>
    <property type="match status" value="1"/>
</dbReference>
<keyword evidence="6 15" id="KW-0560">Oxidoreductase</keyword>
<evidence type="ECO:0000256" key="8">
    <source>
        <dbReference type="ARBA" id="ARBA00023284"/>
    </source>
</evidence>
<evidence type="ECO:0000259" key="14">
    <source>
        <dbReference type="PROSITE" id="PS51352"/>
    </source>
</evidence>
<dbReference type="Pfam" id="PF00578">
    <property type="entry name" value="AhpC-TSA"/>
    <property type="match status" value="1"/>
</dbReference>
<dbReference type="GO" id="GO:0005737">
    <property type="term" value="C:cytoplasm"/>
    <property type="evidence" value="ECO:0007669"/>
    <property type="project" value="TreeGrafter"/>
</dbReference>
<dbReference type="InterPro" id="IPR036249">
    <property type="entry name" value="Thioredoxin-like_sf"/>
</dbReference>
<comment type="subunit">
    <text evidence="2">Monomer.</text>
</comment>
<name>A0A6G7VCX4_9GAMM</name>
<comment type="similarity">
    <text evidence="10">Belongs to the peroxiredoxin family. BCP/PrxQ subfamily.</text>
</comment>
<dbReference type="InterPro" id="IPR000866">
    <property type="entry name" value="AhpC/TSA"/>
</dbReference>
<evidence type="ECO:0000256" key="6">
    <source>
        <dbReference type="ARBA" id="ARBA00023002"/>
    </source>
</evidence>
<dbReference type="GO" id="GO:0045454">
    <property type="term" value="P:cell redox homeostasis"/>
    <property type="evidence" value="ECO:0007669"/>
    <property type="project" value="TreeGrafter"/>
</dbReference>
<dbReference type="InterPro" id="IPR013766">
    <property type="entry name" value="Thioredoxin_domain"/>
</dbReference>
<evidence type="ECO:0000256" key="5">
    <source>
        <dbReference type="ARBA" id="ARBA00022862"/>
    </source>
</evidence>